<name>A0A2N5GP88_9BACI</name>
<dbReference type="EMBL" id="PGVD01000008">
    <property type="protein sequence ID" value="PLS00608.1"/>
    <property type="molecule type" value="Genomic_DNA"/>
</dbReference>
<dbReference type="OrthoDB" id="2923612at2"/>
<dbReference type="EMBL" id="PGVA01000013">
    <property type="protein sequence ID" value="PLR84390.1"/>
    <property type="molecule type" value="Genomic_DNA"/>
</dbReference>
<feature type="compositionally biased region" description="Basic and acidic residues" evidence="1">
    <location>
        <begin position="137"/>
        <end position="147"/>
    </location>
</feature>
<evidence type="ECO:0000313" key="2">
    <source>
        <dbReference type="EMBL" id="PLR84390.1"/>
    </source>
</evidence>
<feature type="region of interest" description="Disordered" evidence="1">
    <location>
        <begin position="121"/>
        <end position="147"/>
    </location>
</feature>
<sequence>MFTTIPPKGDYTAFNSEDEYISKTKAWGLISASAKSAKHEFLYKRENATYKVIIEGYDTNGSHETAIVSFANGALHCVHPAYLKEMQSPSFGKDSVFNSEAEPTANEVPVSGAAVPPAVEVPISGDAQQSNSKKANNKKDAKEKKQKAVLDLPADKVSFEAVVKEFTTKYNHFTESEDEILVLEKVKIVGDNALEIGEAWCGYSNTLKKSELETGDSITFNAKIVDKKLNKDIRYKINNPSKITKQS</sequence>
<dbReference type="AlphaFoldDB" id="A0A2N5GP88"/>
<dbReference type="RefSeq" id="WP_101576356.1">
    <property type="nucleotide sequence ID" value="NZ_PGVA01000013.1"/>
</dbReference>
<dbReference type="Proteomes" id="UP000234951">
    <property type="component" value="Unassembled WGS sequence"/>
</dbReference>
<evidence type="ECO:0000313" key="3">
    <source>
        <dbReference type="EMBL" id="PLS00608.1"/>
    </source>
</evidence>
<dbReference type="Proteomes" id="UP000235114">
    <property type="component" value="Unassembled WGS sequence"/>
</dbReference>
<comment type="caution">
    <text evidence="2">The sequence shown here is derived from an EMBL/GenBank/DDBJ whole genome shotgun (WGS) entry which is preliminary data.</text>
</comment>
<feature type="compositionally biased region" description="Low complexity" evidence="1">
    <location>
        <begin position="121"/>
        <end position="134"/>
    </location>
</feature>
<accession>A0A2N5GP88</accession>
<evidence type="ECO:0000313" key="5">
    <source>
        <dbReference type="Proteomes" id="UP000235114"/>
    </source>
</evidence>
<keyword evidence="5" id="KW-1185">Reference proteome</keyword>
<proteinExistence type="predicted"/>
<protein>
    <submittedName>
        <fullName evidence="2">Uncharacterized protein</fullName>
    </submittedName>
</protein>
<reference evidence="3 5" key="2">
    <citation type="submission" date="2017-12" db="EMBL/GenBank/DDBJ databases">
        <title>Comparative Functional Genomics of Dry Heat Resistant strains isolated from the Viking Spacecraft.</title>
        <authorList>
            <person name="Seuylemezian A."/>
            <person name="Cooper K."/>
            <person name="Vaishampayan P."/>
        </authorList>
    </citation>
    <scope>NUCLEOTIDE SEQUENCE [LARGE SCALE GENOMIC DNA]</scope>
    <source>
        <strain evidence="3 5">ATCC 29669</strain>
    </source>
</reference>
<evidence type="ECO:0000256" key="1">
    <source>
        <dbReference type="SAM" id="MobiDB-lite"/>
    </source>
</evidence>
<evidence type="ECO:0000313" key="4">
    <source>
        <dbReference type="Proteomes" id="UP000234951"/>
    </source>
</evidence>
<organism evidence="2 4">
    <name type="scientific">Bacillus canaveralius</name>
    <dbReference type="NCBI Taxonomy" id="1403243"/>
    <lineage>
        <taxon>Bacteria</taxon>
        <taxon>Bacillati</taxon>
        <taxon>Bacillota</taxon>
        <taxon>Bacilli</taxon>
        <taxon>Bacillales</taxon>
        <taxon>Bacillaceae</taxon>
        <taxon>Bacillus</taxon>
    </lineage>
</organism>
<reference evidence="2 4" key="1">
    <citation type="submission" date="2017-11" db="EMBL/GenBank/DDBJ databases">
        <title>Comparitive Functional Genomics of Dry Heat Resistant strains isolated from the Viking Spacecraft.</title>
        <authorList>
            <person name="Seuylemezian A."/>
            <person name="Cooper K."/>
            <person name="Vaishampayan P."/>
        </authorList>
    </citation>
    <scope>NUCLEOTIDE SEQUENCE [LARGE SCALE GENOMIC DNA]</scope>
    <source>
        <strain evidence="2 4">M4.6</strain>
    </source>
</reference>
<gene>
    <name evidence="2" type="ORF">CU635_06450</name>
    <name evidence="3" type="ORF">CVD25_02345</name>
</gene>